<accession>A0ABV9PNR5</accession>
<proteinExistence type="predicted"/>
<sequence length="347" mass="38277">MEIKKLLLTIILGLFIVANVIGQSLNPTFNISAAGSAETFKGGYTFAYTTSGTPWNGSLISYGGFAYNNYDTQISSDYGPNGGNHISYRTRNGDNNTWNPWNELAIRGTNTFTGNQIINGFVGIGTNAPETLLNVNIGSGGLDGIAGIRVGGLSNYSSLELGIDGDYDGMIRSFGNNINYYAGHWKTKGIPATEDHSHNWYTSKKGSTDWSSVKMTLNSDGNLGIGTINPKNKLDVKGTVHAQEVKVDMKDWSDFVFKKEYILPTLAEVEKHITEKGHLKNIPNEEEVLKNGINLGEMNAKLLQKIEELTLYSIQQNKKIEEQSKEIELLKNLALRITKIEDELKQK</sequence>
<dbReference type="RefSeq" id="WP_246522496.1">
    <property type="nucleotide sequence ID" value="NZ_JAGYWA010000014.1"/>
</dbReference>
<reference evidence="2" key="1">
    <citation type="journal article" date="2019" name="Int. J. Syst. Evol. Microbiol.">
        <title>The Global Catalogue of Microorganisms (GCM) 10K type strain sequencing project: providing services to taxonomists for standard genome sequencing and annotation.</title>
        <authorList>
            <consortium name="The Broad Institute Genomics Platform"/>
            <consortium name="The Broad Institute Genome Sequencing Center for Infectious Disease"/>
            <person name="Wu L."/>
            <person name="Ma J."/>
        </authorList>
    </citation>
    <scope>NUCLEOTIDE SEQUENCE [LARGE SCALE GENOMIC DNA]</scope>
    <source>
        <strain evidence="2">WYCCWR 13023</strain>
    </source>
</reference>
<protein>
    <recommendedName>
        <fullName evidence="3">Peptidase S74 domain-containing protein</fullName>
    </recommendedName>
</protein>
<keyword evidence="2" id="KW-1185">Reference proteome</keyword>
<gene>
    <name evidence="1" type="ORF">ACFO5S_22410</name>
</gene>
<dbReference type="EMBL" id="JBHSGV010000014">
    <property type="protein sequence ID" value="MFC4750223.1"/>
    <property type="molecule type" value="Genomic_DNA"/>
</dbReference>
<name>A0ABV9PNR5_9FLAO</name>
<comment type="caution">
    <text evidence="1">The sequence shown here is derived from an EMBL/GenBank/DDBJ whole genome shotgun (WGS) entry which is preliminary data.</text>
</comment>
<organism evidence="1 2">
    <name type="scientific">Flavobacterium branchiicola</name>
    <dbReference type="NCBI Taxonomy" id="1114875"/>
    <lineage>
        <taxon>Bacteria</taxon>
        <taxon>Pseudomonadati</taxon>
        <taxon>Bacteroidota</taxon>
        <taxon>Flavobacteriia</taxon>
        <taxon>Flavobacteriales</taxon>
        <taxon>Flavobacteriaceae</taxon>
        <taxon>Flavobacterium</taxon>
    </lineage>
</organism>
<evidence type="ECO:0008006" key="3">
    <source>
        <dbReference type="Google" id="ProtNLM"/>
    </source>
</evidence>
<evidence type="ECO:0000313" key="1">
    <source>
        <dbReference type="EMBL" id="MFC4750223.1"/>
    </source>
</evidence>
<dbReference type="Proteomes" id="UP001595935">
    <property type="component" value="Unassembled WGS sequence"/>
</dbReference>
<evidence type="ECO:0000313" key="2">
    <source>
        <dbReference type="Proteomes" id="UP001595935"/>
    </source>
</evidence>